<gene>
    <name evidence="1" type="ORF">LCGC14_2559120</name>
</gene>
<organism evidence="1">
    <name type="scientific">marine sediment metagenome</name>
    <dbReference type="NCBI Taxonomy" id="412755"/>
    <lineage>
        <taxon>unclassified sequences</taxon>
        <taxon>metagenomes</taxon>
        <taxon>ecological metagenomes</taxon>
    </lineage>
</organism>
<dbReference type="AlphaFoldDB" id="A0A0F9B8G1"/>
<sequence length="115" mass="12740">MCAAVNETMKDLSSRGVWPFTWCEVHFAGAVEEMTGCLVWRAKMEVVNEVMAAEYVLVFEDPDCVLVQRLLVDREAIDREAIGEVLRGWEGISGLVSRDSAVHAVVDAVLGRRDG</sequence>
<evidence type="ECO:0000313" key="1">
    <source>
        <dbReference type="EMBL" id="KKL10112.1"/>
    </source>
</evidence>
<proteinExistence type="predicted"/>
<accession>A0A0F9B8G1</accession>
<name>A0A0F9B8G1_9ZZZZ</name>
<protein>
    <submittedName>
        <fullName evidence="1">Uncharacterized protein</fullName>
    </submittedName>
</protein>
<comment type="caution">
    <text evidence="1">The sequence shown here is derived from an EMBL/GenBank/DDBJ whole genome shotgun (WGS) entry which is preliminary data.</text>
</comment>
<reference evidence="1" key="1">
    <citation type="journal article" date="2015" name="Nature">
        <title>Complex archaea that bridge the gap between prokaryotes and eukaryotes.</title>
        <authorList>
            <person name="Spang A."/>
            <person name="Saw J.H."/>
            <person name="Jorgensen S.L."/>
            <person name="Zaremba-Niedzwiedzka K."/>
            <person name="Martijn J."/>
            <person name="Lind A.E."/>
            <person name="van Eijk R."/>
            <person name="Schleper C."/>
            <person name="Guy L."/>
            <person name="Ettema T.J."/>
        </authorList>
    </citation>
    <scope>NUCLEOTIDE SEQUENCE</scope>
</reference>
<dbReference type="EMBL" id="LAZR01042196">
    <property type="protein sequence ID" value="KKL10112.1"/>
    <property type="molecule type" value="Genomic_DNA"/>
</dbReference>